<dbReference type="EMBL" id="LPJR01000002">
    <property type="protein sequence ID" value="KWF37426.1"/>
    <property type="molecule type" value="Genomic_DNA"/>
</dbReference>
<keyword evidence="1" id="KW-1133">Transmembrane helix</keyword>
<dbReference type="AlphaFoldDB" id="A0A132EM43"/>
<feature type="transmembrane region" description="Helical" evidence="1">
    <location>
        <begin position="145"/>
        <end position="164"/>
    </location>
</feature>
<name>A0A132EM43_9BURK</name>
<evidence type="ECO:0000313" key="3">
    <source>
        <dbReference type="Proteomes" id="UP000062912"/>
    </source>
</evidence>
<keyword evidence="1" id="KW-0472">Membrane</keyword>
<dbReference type="Proteomes" id="UP000062912">
    <property type="component" value="Unassembled WGS sequence"/>
</dbReference>
<gene>
    <name evidence="2" type="ORF">WT56_34365</name>
</gene>
<comment type="caution">
    <text evidence="2">The sequence shown here is derived from an EMBL/GenBank/DDBJ whole genome shotgun (WGS) entry which is preliminary data.</text>
</comment>
<accession>A0A132EM43</accession>
<keyword evidence="1" id="KW-0812">Transmembrane</keyword>
<evidence type="ECO:0000313" key="2">
    <source>
        <dbReference type="EMBL" id="KWF37426.1"/>
    </source>
</evidence>
<proteinExistence type="predicted"/>
<evidence type="ECO:0000256" key="1">
    <source>
        <dbReference type="SAM" id="Phobius"/>
    </source>
</evidence>
<reference evidence="2 3" key="1">
    <citation type="submission" date="2015-11" db="EMBL/GenBank/DDBJ databases">
        <title>Expanding the genomic diversity of Burkholderia species for the development of highly accurate diagnostics.</title>
        <authorList>
            <person name="Sahl J."/>
            <person name="Keim P."/>
            <person name="Wagner D."/>
        </authorList>
    </citation>
    <scope>NUCLEOTIDE SEQUENCE [LARGE SCALE GENOMIC DNA]</scope>
    <source>
        <strain evidence="2 3">MSMB368WGS</strain>
    </source>
</reference>
<protein>
    <submittedName>
        <fullName evidence="2">Uncharacterized protein</fullName>
    </submittedName>
</protein>
<organism evidence="2 3">
    <name type="scientific">Burkholderia pseudomultivorans</name>
    <dbReference type="NCBI Taxonomy" id="1207504"/>
    <lineage>
        <taxon>Bacteria</taxon>
        <taxon>Pseudomonadati</taxon>
        <taxon>Pseudomonadota</taxon>
        <taxon>Betaproteobacteria</taxon>
        <taxon>Burkholderiales</taxon>
        <taxon>Burkholderiaceae</taxon>
        <taxon>Burkholderia</taxon>
        <taxon>Burkholderia cepacia complex</taxon>
    </lineage>
</organism>
<feature type="transmembrane region" description="Helical" evidence="1">
    <location>
        <begin position="73"/>
        <end position="90"/>
    </location>
</feature>
<sequence>MVLRSRKFAGVIAHVAGLAGTLTLLWQAVRFCKGEVGTPIVDQFLTFADRLFPAVPNGDPSTVLVVFGMLGNVFYYLFGIAAWVILAALASRGSEAIARIVAVGFRQYFAEVAAAWARDARRARIMSERERRLERRRLRDEPRSGGAFSAAALGTLFGFLMVFLSGGGR</sequence>